<keyword evidence="5" id="KW-0175">Coiled coil</keyword>
<feature type="compositionally biased region" description="Acidic residues" evidence="6">
    <location>
        <begin position="346"/>
        <end position="362"/>
    </location>
</feature>
<feature type="region of interest" description="Disordered" evidence="6">
    <location>
        <begin position="346"/>
        <end position="376"/>
    </location>
</feature>
<evidence type="ECO:0000256" key="6">
    <source>
        <dbReference type="SAM" id="MobiDB-lite"/>
    </source>
</evidence>
<evidence type="ECO:0000256" key="3">
    <source>
        <dbReference type="ARBA" id="ARBA00022840"/>
    </source>
</evidence>
<evidence type="ECO:0000256" key="2">
    <source>
        <dbReference type="ARBA" id="ARBA00022741"/>
    </source>
</evidence>
<reference evidence="7 8" key="1">
    <citation type="journal article" date="2015" name="Genome Biol. Evol.">
        <title>Comparative Genomics of a Bacterivorous Green Alga Reveals Evolutionary Causalities and Consequences of Phago-Mixotrophic Mode of Nutrition.</title>
        <authorList>
            <person name="Burns J.A."/>
            <person name="Paasch A."/>
            <person name="Narechania A."/>
            <person name="Kim E."/>
        </authorList>
    </citation>
    <scope>NUCLEOTIDE SEQUENCE [LARGE SCALE GENOMIC DNA]</scope>
    <source>
        <strain evidence="7 8">PLY_AMNH</strain>
    </source>
</reference>
<dbReference type="Gene3D" id="3.40.50.11260">
    <property type="match status" value="1"/>
</dbReference>
<dbReference type="Gene3D" id="3.30.230.80">
    <property type="match status" value="1"/>
</dbReference>
<sequence length="376" mass="43745">MFQKQNKKSKVKLYVRRVFITDDVEDLMPDYLQFISGIVDSEDLPLNVSREILQQNKMIESIRKSLVKKTIETFETLKEDPEKYKTFYDQFAKNIKLGICEDPKNKDKLSPLLMFHTNKADTQKTLDEYVENMQENQPGIYYITGENKQSVSISPFIEKLNKKGFEVLYFTDPLDEYLTQHLSTYKDKKLMCITRSDLDLGDTEDEKEKLKQLSEEYKDLCDNMKNVLGDTVEKVTVSNRVTDSPCCLVSSQFGWTANMERILKAQALQTNMEHASIMTKKTMEINTEHKIIKGLFERFKKTPETCKDIIYLLFESAVLDSGFTLQQPRDFTKRIHNIISVTLNPEDDDLEDELDSNEEVLEDSTQNGESKMEEID</sequence>
<name>A0AAE0BFM0_9CHLO</name>
<dbReference type="FunFam" id="1.20.120.790:FF:000001">
    <property type="entry name" value="Heat shock protein 90 alpha"/>
    <property type="match status" value="1"/>
</dbReference>
<accession>A0AAE0BFM0</accession>
<dbReference type="InterPro" id="IPR020568">
    <property type="entry name" value="Ribosomal_Su5_D2-typ_SF"/>
</dbReference>
<keyword evidence="8" id="KW-1185">Reference proteome</keyword>
<evidence type="ECO:0000313" key="8">
    <source>
        <dbReference type="Proteomes" id="UP001190700"/>
    </source>
</evidence>
<dbReference type="Pfam" id="PF00183">
    <property type="entry name" value="HSP90"/>
    <property type="match status" value="1"/>
</dbReference>
<feature type="coiled-coil region" evidence="5">
    <location>
        <begin position="200"/>
        <end position="230"/>
    </location>
</feature>
<dbReference type="GO" id="GO:0051082">
    <property type="term" value="F:unfolded protein binding"/>
    <property type="evidence" value="ECO:0007669"/>
    <property type="project" value="InterPro"/>
</dbReference>
<evidence type="ECO:0000256" key="4">
    <source>
        <dbReference type="ARBA" id="ARBA00023186"/>
    </source>
</evidence>
<dbReference type="GO" id="GO:0016887">
    <property type="term" value="F:ATP hydrolysis activity"/>
    <property type="evidence" value="ECO:0007669"/>
    <property type="project" value="InterPro"/>
</dbReference>
<dbReference type="AlphaFoldDB" id="A0AAE0BFM0"/>
<evidence type="ECO:0000256" key="5">
    <source>
        <dbReference type="SAM" id="Coils"/>
    </source>
</evidence>
<keyword evidence="3" id="KW-0067">ATP-binding</keyword>
<dbReference type="SUPFAM" id="SSF110942">
    <property type="entry name" value="HSP90 C-terminal domain"/>
    <property type="match status" value="1"/>
</dbReference>
<evidence type="ECO:0008006" key="9">
    <source>
        <dbReference type="Google" id="ProtNLM"/>
    </source>
</evidence>
<keyword evidence="2" id="KW-0547">Nucleotide-binding</keyword>
<dbReference type="PANTHER" id="PTHR11528">
    <property type="entry name" value="HEAT SHOCK PROTEIN 90 FAMILY MEMBER"/>
    <property type="match status" value="1"/>
</dbReference>
<dbReference type="EMBL" id="LGRX02035258">
    <property type="protein sequence ID" value="KAK3235636.1"/>
    <property type="molecule type" value="Genomic_DNA"/>
</dbReference>
<comment type="caution">
    <text evidence="7">The sequence shown here is derived from an EMBL/GenBank/DDBJ whole genome shotgun (WGS) entry which is preliminary data.</text>
</comment>
<dbReference type="Proteomes" id="UP001190700">
    <property type="component" value="Unassembled WGS sequence"/>
</dbReference>
<comment type="similarity">
    <text evidence="1">Belongs to the heat shock protein 90 family.</text>
</comment>
<organism evidence="7 8">
    <name type="scientific">Cymbomonas tetramitiformis</name>
    <dbReference type="NCBI Taxonomy" id="36881"/>
    <lineage>
        <taxon>Eukaryota</taxon>
        <taxon>Viridiplantae</taxon>
        <taxon>Chlorophyta</taxon>
        <taxon>Pyramimonadophyceae</taxon>
        <taxon>Pyramimonadales</taxon>
        <taxon>Pyramimonadaceae</taxon>
        <taxon>Cymbomonas</taxon>
    </lineage>
</organism>
<protein>
    <recommendedName>
        <fullName evidence="9">Heat shock protein 90</fullName>
    </recommendedName>
</protein>
<dbReference type="GO" id="GO:0005524">
    <property type="term" value="F:ATP binding"/>
    <property type="evidence" value="ECO:0007669"/>
    <property type="project" value="UniProtKB-KW"/>
</dbReference>
<evidence type="ECO:0000313" key="7">
    <source>
        <dbReference type="EMBL" id="KAK3235636.1"/>
    </source>
</evidence>
<dbReference type="GO" id="GO:0140662">
    <property type="term" value="F:ATP-dependent protein folding chaperone"/>
    <property type="evidence" value="ECO:0007669"/>
    <property type="project" value="InterPro"/>
</dbReference>
<keyword evidence="4" id="KW-0143">Chaperone</keyword>
<gene>
    <name evidence="7" type="ORF">CYMTET_54176</name>
</gene>
<dbReference type="InterPro" id="IPR001404">
    <property type="entry name" value="Hsp90_fam"/>
</dbReference>
<dbReference type="Gene3D" id="1.20.120.790">
    <property type="entry name" value="Heat shock protein 90, C-terminal domain"/>
    <property type="match status" value="1"/>
</dbReference>
<dbReference type="SUPFAM" id="SSF54211">
    <property type="entry name" value="Ribosomal protein S5 domain 2-like"/>
    <property type="match status" value="1"/>
</dbReference>
<proteinExistence type="inferred from homology"/>
<dbReference type="InterPro" id="IPR037196">
    <property type="entry name" value="HSP90_C"/>
</dbReference>
<evidence type="ECO:0000256" key="1">
    <source>
        <dbReference type="ARBA" id="ARBA00008239"/>
    </source>
</evidence>